<organism evidence="1">
    <name type="scientific">Picea sitchensis</name>
    <name type="common">Sitka spruce</name>
    <name type="synonym">Pinus sitchensis</name>
    <dbReference type="NCBI Taxonomy" id="3332"/>
    <lineage>
        <taxon>Eukaryota</taxon>
        <taxon>Viridiplantae</taxon>
        <taxon>Streptophyta</taxon>
        <taxon>Embryophyta</taxon>
        <taxon>Tracheophyta</taxon>
        <taxon>Spermatophyta</taxon>
        <taxon>Pinopsida</taxon>
        <taxon>Pinidae</taxon>
        <taxon>Conifers I</taxon>
        <taxon>Pinales</taxon>
        <taxon>Pinaceae</taxon>
        <taxon>Picea</taxon>
    </lineage>
</organism>
<name>A0A6B9XQT4_PICSI</name>
<geneLocation type="mitochondrion" evidence="1"/>
<dbReference type="AlphaFoldDB" id="A0A6B9XQT4"/>
<sequence>MGGILLRYVGGRELRNLLFIYVIACDRELAREEFHFRLCLRYGWMELARDMQVGD</sequence>
<evidence type="ECO:0000313" key="1">
    <source>
        <dbReference type="EMBL" id="QHR91454.1"/>
    </source>
</evidence>
<accession>A0A6B9XQT4</accession>
<keyword evidence="1" id="KW-0496">Mitochondrion</keyword>
<proteinExistence type="predicted"/>
<gene>
    <name evidence="1" type="primary">orf05520</name>
    <name evidence="1" type="ORF">Q903MT_gene5488</name>
</gene>
<protein>
    <submittedName>
        <fullName evidence="1">Uncharacterized protein</fullName>
    </submittedName>
</protein>
<reference evidence="1" key="1">
    <citation type="submission" date="2019-03" db="EMBL/GenBank/DDBJ databases">
        <title>Largest Complete Mitochondrial Genome of a Gymnosperm, Sitka Spruce (Picea sitchensis), Indicates Complex Physical Structure.</title>
        <authorList>
            <person name="Jackman S.D."/>
            <person name="Coombe L."/>
            <person name="Warren R."/>
            <person name="Kirk H."/>
            <person name="Trinh E."/>
            <person name="McLeod T."/>
            <person name="Pleasance S."/>
            <person name="Pandoh P."/>
            <person name="Zhao Y."/>
            <person name="Coope R."/>
            <person name="Bousquet J."/>
            <person name="Bohlmann J.C."/>
            <person name="Jones S.J.M."/>
            <person name="Birol I."/>
        </authorList>
    </citation>
    <scope>NUCLEOTIDE SEQUENCE</scope>
    <source>
        <strain evidence="1">Q903</strain>
    </source>
</reference>
<dbReference type="EMBL" id="MK697702">
    <property type="protein sequence ID" value="QHR91454.1"/>
    <property type="molecule type" value="Genomic_DNA"/>
</dbReference>